<proteinExistence type="predicted"/>
<evidence type="ECO:0000313" key="2">
    <source>
        <dbReference type="EMBL" id="SDM25713.1"/>
    </source>
</evidence>
<keyword evidence="3" id="KW-1185">Reference proteome</keyword>
<gene>
    <name evidence="2" type="ORF">SAMN05428957_103437</name>
</gene>
<dbReference type="RefSeq" id="WP_091568554.1">
    <property type="nucleotide sequence ID" value="NZ_FNHP01000003.1"/>
</dbReference>
<dbReference type="STRING" id="1527607.SAMN05428957_103437"/>
<evidence type="ECO:0000313" key="3">
    <source>
        <dbReference type="Proteomes" id="UP000198552"/>
    </source>
</evidence>
<name>A0A1G9RRB1_9BURK</name>
<accession>A0A1G9RRB1</accession>
<evidence type="ECO:0000256" key="1">
    <source>
        <dbReference type="SAM" id="MobiDB-lite"/>
    </source>
</evidence>
<dbReference type="EMBL" id="FNHP01000003">
    <property type="protein sequence ID" value="SDM25713.1"/>
    <property type="molecule type" value="Genomic_DNA"/>
</dbReference>
<dbReference type="AlphaFoldDB" id="A0A1G9RRB1"/>
<organism evidence="2 3">
    <name type="scientific">Oryzisolibacter propanilivorax</name>
    <dbReference type="NCBI Taxonomy" id="1527607"/>
    <lineage>
        <taxon>Bacteria</taxon>
        <taxon>Pseudomonadati</taxon>
        <taxon>Pseudomonadota</taxon>
        <taxon>Betaproteobacteria</taxon>
        <taxon>Burkholderiales</taxon>
        <taxon>Comamonadaceae</taxon>
        <taxon>Oryzisolibacter</taxon>
    </lineage>
</organism>
<dbReference type="OrthoDB" id="9885334at2"/>
<sequence>MAAQRKPPRRPPEAPALPAAPNPLPGRDEIARFAVDGLLWRIYLRADGEILFTVTGDPLRLHLTTLADECWDWDGSCHPLLPRETSLVVHTHTQPLAVLRTVALRLAQYLTKHQPPFFYWRIADDPRRQRLYARLLARHADALRAYRQQVDGAGAYFLFTRTTPEAA</sequence>
<feature type="compositionally biased region" description="Pro residues" evidence="1">
    <location>
        <begin position="13"/>
        <end position="23"/>
    </location>
</feature>
<protein>
    <submittedName>
        <fullName evidence="2">Uncharacterized protein</fullName>
    </submittedName>
</protein>
<reference evidence="3" key="1">
    <citation type="submission" date="2016-10" db="EMBL/GenBank/DDBJ databases">
        <authorList>
            <person name="Varghese N."/>
            <person name="Submissions S."/>
        </authorList>
    </citation>
    <scope>NUCLEOTIDE SEQUENCE [LARGE SCALE GENOMIC DNA]</scope>
    <source>
        <strain evidence="3">EPL6</strain>
    </source>
</reference>
<dbReference type="Proteomes" id="UP000198552">
    <property type="component" value="Unassembled WGS sequence"/>
</dbReference>
<feature type="region of interest" description="Disordered" evidence="1">
    <location>
        <begin position="1"/>
        <end position="23"/>
    </location>
</feature>